<reference evidence="16" key="1">
    <citation type="submission" date="2025-08" db="UniProtKB">
        <authorList>
            <consortium name="RefSeq"/>
        </authorList>
    </citation>
    <scope>IDENTIFICATION</scope>
</reference>
<evidence type="ECO:0000313" key="16">
    <source>
        <dbReference type="RefSeq" id="XP_065657232.1"/>
    </source>
</evidence>
<comment type="subcellular location">
    <subcellularLocation>
        <location evidence="2">Mitochondrion inner membrane</location>
        <topology evidence="2">Peripheral membrane protein</topology>
        <orientation evidence="2">Matrix side</orientation>
    </subcellularLocation>
</comment>
<gene>
    <name evidence="16" type="primary">LOC100206515</name>
</gene>
<keyword evidence="9" id="KW-0249">Electron transport</keyword>
<keyword evidence="15" id="KW-1185">Reference proteome</keyword>
<evidence type="ECO:0000256" key="1">
    <source>
        <dbReference type="ARBA" id="ARBA00003195"/>
    </source>
</evidence>
<comment type="similarity">
    <text evidence="3">Belongs to the complex I NDUFA7 subunit family.</text>
</comment>
<evidence type="ECO:0000256" key="5">
    <source>
        <dbReference type="ARBA" id="ARBA00016383"/>
    </source>
</evidence>
<evidence type="ECO:0000256" key="3">
    <source>
        <dbReference type="ARBA" id="ARBA00005482"/>
    </source>
</evidence>
<evidence type="ECO:0000256" key="4">
    <source>
        <dbReference type="ARBA" id="ARBA00011533"/>
    </source>
</evidence>
<evidence type="ECO:0000256" key="14">
    <source>
        <dbReference type="ARBA" id="ARBA00033401"/>
    </source>
</evidence>
<evidence type="ECO:0000256" key="6">
    <source>
        <dbReference type="ARBA" id="ARBA00022448"/>
    </source>
</evidence>
<protein>
    <recommendedName>
        <fullName evidence="5">NADH dehydrogenase [ubiquinone] 1 alpha subcomplex subunit 7</fullName>
    </recommendedName>
    <alternativeName>
        <fullName evidence="14">Complex I-B14.5a</fullName>
    </alternativeName>
    <alternativeName>
        <fullName evidence="13">NADH-ubiquinone oxidoreductase subunit B14.5a</fullName>
    </alternativeName>
</protein>
<evidence type="ECO:0000256" key="13">
    <source>
        <dbReference type="ARBA" id="ARBA00030360"/>
    </source>
</evidence>
<keyword evidence="8" id="KW-0999">Mitochondrion inner membrane</keyword>
<sequence>MATSKGALQRIVNFLTGKEYNMQLRYAVDQVKRTQNLPNLPPGVAHKLSKNYYGLTRDYRRDVAPPKSVTKSSMQLKAGETQLVRLKLVSPGEVFPPM</sequence>
<keyword evidence="12" id="KW-0472">Membrane</keyword>
<dbReference type="Pfam" id="PF07347">
    <property type="entry name" value="CI-B14_5a"/>
    <property type="match status" value="1"/>
</dbReference>
<dbReference type="PANTHER" id="PTHR12485:SF1">
    <property type="entry name" value="NADH DEHYDROGENASE [UBIQUINONE] 1 ALPHA SUBCOMPLEX SUBUNIT 7"/>
    <property type="match status" value="1"/>
</dbReference>
<evidence type="ECO:0000256" key="9">
    <source>
        <dbReference type="ARBA" id="ARBA00022982"/>
    </source>
</evidence>
<comment type="function">
    <text evidence="1">Accessory subunit of the mitochondrial membrane respiratory chain NADH dehydrogenase (Complex I), that is believed not to be involved in catalysis. Complex I functions in the transfer of electrons from NADH to the respiratory chain. The immediate electron acceptor for the enzyme is believed to be ubiquinone.</text>
</comment>
<dbReference type="RefSeq" id="XP_065657232.1">
    <property type="nucleotide sequence ID" value="XM_065801160.1"/>
</dbReference>
<evidence type="ECO:0000256" key="10">
    <source>
        <dbReference type="ARBA" id="ARBA00022990"/>
    </source>
</evidence>
<evidence type="ECO:0000256" key="12">
    <source>
        <dbReference type="ARBA" id="ARBA00023136"/>
    </source>
</evidence>
<dbReference type="PANTHER" id="PTHR12485">
    <property type="entry name" value="NADH-UBIQUINONE OXIDOREDUCTASE SUBUNIT B"/>
    <property type="match status" value="1"/>
</dbReference>
<keyword evidence="10" id="KW-0007">Acetylation</keyword>
<evidence type="ECO:0000256" key="7">
    <source>
        <dbReference type="ARBA" id="ARBA00022660"/>
    </source>
</evidence>
<evidence type="ECO:0000256" key="8">
    <source>
        <dbReference type="ARBA" id="ARBA00022792"/>
    </source>
</evidence>
<evidence type="ECO:0000313" key="15">
    <source>
        <dbReference type="Proteomes" id="UP001652625"/>
    </source>
</evidence>
<dbReference type="InterPro" id="IPR009947">
    <property type="entry name" value="NDUA7"/>
</dbReference>
<organism evidence="15 16">
    <name type="scientific">Hydra vulgaris</name>
    <name type="common">Hydra</name>
    <name type="synonym">Hydra attenuata</name>
    <dbReference type="NCBI Taxonomy" id="6087"/>
    <lineage>
        <taxon>Eukaryota</taxon>
        <taxon>Metazoa</taxon>
        <taxon>Cnidaria</taxon>
        <taxon>Hydrozoa</taxon>
        <taxon>Hydroidolina</taxon>
        <taxon>Anthoathecata</taxon>
        <taxon>Aplanulata</taxon>
        <taxon>Hydridae</taxon>
        <taxon>Hydra</taxon>
    </lineage>
</organism>
<dbReference type="Proteomes" id="UP001652625">
    <property type="component" value="Chromosome 07"/>
</dbReference>
<evidence type="ECO:0000256" key="11">
    <source>
        <dbReference type="ARBA" id="ARBA00023128"/>
    </source>
</evidence>
<proteinExistence type="inferred from homology"/>
<keyword evidence="6" id="KW-0813">Transport</keyword>
<keyword evidence="7" id="KW-0679">Respiratory chain</keyword>
<dbReference type="GeneID" id="100206515"/>
<comment type="subunit">
    <text evidence="4">Complex I is composed of 45 different subunits.</text>
</comment>
<name>A0ABM4C6N2_HYDVU</name>
<accession>A0ABM4C6N2</accession>
<evidence type="ECO:0000256" key="2">
    <source>
        <dbReference type="ARBA" id="ARBA00004443"/>
    </source>
</evidence>
<keyword evidence="11" id="KW-0496">Mitochondrion</keyword>